<name>A0A2U1UNL5_9GAMM</name>
<dbReference type="EMBL" id="CP034036">
    <property type="protein sequence ID" value="QCR02897.1"/>
    <property type="molecule type" value="Genomic_DNA"/>
</dbReference>
<dbReference type="AlphaFoldDB" id="A0A2U1UNL5"/>
<evidence type="ECO:0000313" key="4">
    <source>
        <dbReference type="Proteomes" id="UP000303847"/>
    </source>
</evidence>
<dbReference type="InterPro" id="IPR018669">
    <property type="entry name" value="Toxin_HigB"/>
</dbReference>
<dbReference type="GO" id="GO:0110001">
    <property type="term" value="C:toxin-antitoxin complex"/>
    <property type="evidence" value="ECO:0007669"/>
    <property type="project" value="InterPro"/>
</dbReference>
<gene>
    <name evidence="1" type="ORF">DDT54_15640</name>
    <name evidence="2" type="ORF">EH206_00880</name>
</gene>
<sequence length="103" mass="12308">MHVISRLPFNEAALKYPNSAAALFDLLSILEKQQFSSPDEMRKQLPSLDNFKYRNKWWVIDVSDNTLRLMAFIDYRLQKIFVKHIVTHAKYDKLTKSYRENKE</sequence>
<evidence type="ECO:0000313" key="1">
    <source>
        <dbReference type="EMBL" id="PWC23270.1"/>
    </source>
</evidence>
<accession>A0A2U1UNL5</accession>
<evidence type="ECO:0000313" key="3">
    <source>
        <dbReference type="Proteomes" id="UP000295985"/>
    </source>
</evidence>
<evidence type="ECO:0000313" key="2">
    <source>
        <dbReference type="EMBL" id="QCR02897.1"/>
    </source>
</evidence>
<reference evidence="1 3" key="1">
    <citation type="submission" date="2018-04" db="EMBL/GenBank/DDBJ databases">
        <title>Brenneria corticis sp.nov.</title>
        <authorList>
            <person name="Li Y."/>
        </authorList>
    </citation>
    <scope>NUCLEOTIDE SEQUENCE [LARGE SCALE GENOMIC DNA]</scope>
    <source>
        <strain evidence="1 3">LMG 2694</strain>
    </source>
</reference>
<dbReference type="GO" id="GO:0003723">
    <property type="term" value="F:RNA binding"/>
    <property type="evidence" value="ECO:0007669"/>
    <property type="project" value="InterPro"/>
</dbReference>
<protein>
    <submittedName>
        <fullName evidence="1">Cytoplasmic protein</fullName>
    </submittedName>
</protein>
<reference evidence="2 4" key="2">
    <citation type="submission" date="2018-11" db="EMBL/GenBank/DDBJ databases">
        <title>Genome sequences of Brenneria nigrifluens and Brenneria rubrifaciens.</title>
        <authorList>
            <person name="Poret-Peterson A.T."/>
            <person name="McClean A.E."/>
            <person name="Kluepfel D.A."/>
        </authorList>
    </citation>
    <scope>NUCLEOTIDE SEQUENCE [LARGE SCALE GENOMIC DNA]</scope>
    <source>
        <strain evidence="2 4">ATCC 13028</strain>
    </source>
</reference>
<proteinExistence type="predicted"/>
<dbReference type="Pfam" id="PF09907">
    <property type="entry name" value="HigB_toxin"/>
    <property type="match status" value="1"/>
</dbReference>
<dbReference type="OrthoDB" id="9799912at2"/>
<dbReference type="RefSeq" id="WP_009110953.1">
    <property type="nucleotide sequence ID" value="NZ_CP034036.1"/>
</dbReference>
<keyword evidence="4" id="KW-1185">Reference proteome</keyword>
<organism evidence="1 3">
    <name type="scientific">Brenneria nigrifluens DSM 30175 = ATCC 13028</name>
    <dbReference type="NCBI Taxonomy" id="1121120"/>
    <lineage>
        <taxon>Bacteria</taxon>
        <taxon>Pseudomonadati</taxon>
        <taxon>Pseudomonadota</taxon>
        <taxon>Gammaproteobacteria</taxon>
        <taxon>Enterobacterales</taxon>
        <taxon>Pectobacteriaceae</taxon>
        <taxon>Brenneria</taxon>
    </lineage>
</organism>
<dbReference type="GO" id="GO:0004519">
    <property type="term" value="F:endonuclease activity"/>
    <property type="evidence" value="ECO:0007669"/>
    <property type="project" value="InterPro"/>
</dbReference>
<dbReference type="EMBL" id="QDKK01000026">
    <property type="protein sequence ID" value="PWC23270.1"/>
    <property type="molecule type" value="Genomic_DNA"/>
</dbReference>
<dbReference type="Proteomes" id="UP000303847">
    <property type="component" value="Chromosome"/>
</dbReference>
<dbReference type="Proteomes" id="UP000295985">
    <property type="component" value="Unassembled WGS sequence"/>
</dbReference>